<reference evidence="3" key="1">
    <citation type="journal article" date="2020" name="Stud. Mycol.">
        <title>101 Dothideomycetes genomes: a test case for predicting lifestyles and emergence of pathogens.</title>
        <authorList>
            <person name="Haridas S."/>
            <person name="Albert R."/>
            <person name="Binder M."/>
            <person name="Bloem J."/>
            <person name="Labutti K."/>
            <person name="Salamov A."/>
            <person name="Andreopoulos B."/>
            <person name="Baker S."/>
            <person name="Barry K."/>
            <person name="Bills G."/>
            <person name="Bluhm B."/>
            <person name="Cannon C."/>
            <person name="Castanera R."/>
            <person name="Culley D."/>
            <person name="Daum C."/>
            <person name="Ezra D."/>
            <person name="Gonzalez J."/>
            <person name="Henrissat B."/>
            <person name="Kuo A."/>
            <person name="Liang C."/>
            <person name="Lipzen A."/>
            <person name="Lutzoni F."/>
            <person name="Magnuson J."/>
            <person name="Mondo S."/>
            <person name="Nolan M."/>
            <person name="Ohm R."/>
            <person name="Pangilinan J."/>
            <person name="Park H.-J."/>
            <person name="Ramirez L."/>
            <person name="Alfaro M."/>
            <person name="Sun H."/>
            <person name="Tritt A."/>
            <person name="Yoshinaga Y."/>
            <person name="Zwiers L.-H."/>
            <person name="Turgeon B."/>
            <person name="Goodwin S."/>
            <person name="Spatafora J."/>
            <person name="Crous P."/>
            <person name="Grigoriev I."/>
        </authorList>
    </citation>
    <scope>NUCLEOTIDE SEQUENCE</scope>
    <source>
        <strain evidence="3">CBS 121167</strain>
    </source>
</reference>
<gene>
    <name evidence="3" type="ORF">K452DRAFT_317368</name>
</gene>
<dbReference type="AlphaFoldDB" id="A0A6A6BJZ0"/>
<feature type="region of interest" description="Disordered" evidence="1">
    <location>
        <begin position="73"/>
        <end position="95"/>
    </location>
</feature>
<proteinExistence type="predicted"/>
<evidence type="ECO:0000313" key="3">
    <source>
        <dbReference type="EMBL" id="KAF2143137.1"/>
    </source>
</evidence>
<feature type="signal peptide" evidence="2">
    <location>
        <begin position="1"/>
        <end position="15"/>
    </location>
</feature>
<dbReference type="GeneID" id="54301551"/>
<dbReference type="OrthoDB" id="3799394at2759"/>
<keyword evidence="2" id="KW-0732">Signal</keyword>
<feature type="chain" id="PRO_5025469579" description="Extracellular membrane protein CFEM domain-containing protein" evidence="2">
    <location>
        <begin position="16"/>
        <end position="95"/>
    </location>
</feature>
<name>A0A6A6BJZ0_9PEZI</name>
<feature type="compositionally biased region" description="Low complexity" evidence="1">
    <location>
        <begin position="84"/>
        <end position="95"/>
    </location>
</feature>
<evidence type="ECO:0000313" key="4">
    <source>
        <dbReference type="Proteomes" id="UP000799438"/>
    </source>
</evidence>
<sequence>MQFLTLIALLPLALAVPAPQANTPCVCEPKVCLLIWPDSCYCANQNKLDCYNKCGGEYPTLQDCTVDPVIPSSGATSAVENSVPEPATAAAAPAS</sequence>
<keyword evidence="4" id="KW-1185">Reference proteome</keyword>
<evidence type="ECO:0008006" key="5">
    <source>
        <dbReference type="Google" id="ProtNLM"/>
    </source>
</evidence>
<evidence type="ECO:0000256" key="1">
    <source>
        <dbReference type="SAM" id="MobiDB-lite"/>
    </source>
</evidence>
<organism evidence="3 4">
    <name type="scientific">Aplosporella prunicola CBS 121167</name>
    <dbReference type="NCBI Taxonomy" id="1176127"/>
    <lineage>
        <taxon>Eukaryota</taxon>
        <taxon>Fungi</taxon>
        <taxon>Dikarya</taxon>
        <taxon>Ascomycota</taxon>
        <taxon>Pezizomycotina</taxon>
        <taxon>Dothideomycetes</taxon>
        <taxon>Dothideomycetes incertae sedis</taxon>
        <taxon>Botryosphaeriales</taxon>
        <taxon>Aplosporellaceae</taxon>
        <taxon>Aplosporella</taxon>
    </lineage>
</organism>
<protein>
    <recommendedName>
        <fullName evidence="5">Extracellular membrane protein CFEM domain-containing protein</fullName>
    </recommendedName>
</protein>
<dbReference type="Proteomes" id="UP000799438">
    <property type="component" value="Unassembled WGS sequence"/>
</dbReference>
<dbReference type="RefSeq" id="XP_033398849.1">
    <property type="nucleotide sequence ID" value="XM_033544055.1"/>
</dbReference>
<dbReference type="EMBL" id="ML995482">
    <property type="protein sequence ID" value="KAF2143137.1"/>
    <property type="molecule type" value="Genomic_DNA"/>
</dbReference>
<accession>A0A6A6BJZ0</accession>
<evidence type="ECO:0000256" key="2">
    <source>
        <dbReference type="SAM" id="SignalP"/>
    </source>
</evidence>